<name>A0A285JGJ6_9GAMM</name>
<evidence type="ECO:0000313" key="2">
    <source>
        <dbReference type="EMBL" id="SNY59398.1"/>
    </source>
</evidence>
<protein>
    <recommendedName>
        <fullName evidence="4">Excinuclease ATPase subunit</fullName>
    </recommendedName>
</protein>
<feature type="compositionally biased region" description="Polar residues" evidence="1">
    <location>
        <begin position="24"/>
        <end position="35"/>
    </location>
</feature>
<evidence type="ECO:0000256" key="1">
    <source>
        <dbReference type="SAM" id="MobiDB-lite"/>
    </source>
</evidence>
<feature type="region of interest" description="Disordered" evidence="1">
    <location>
        <begin position="20"/>
        <end position="66"/>
    </location>
</feature>
<reference evidence="3" key="1">
    <citation type="submission" date="2017-09" db="EMBL/GenBank/DDBJ databases">
        <authorList>
            <person name="Varghese N."/>
            <person name="Submissions S."/>
        </authorList>
    </citation>
    <scope>NUCLEOTIDE SEQUENCE [LARGE SCALE GENOMIC DNA]</scope>
    <source>
        <strain evidence="3">CGMCC 1.12461</strain>
    </source>
</reference>
<proteinExistence type="predicted"/>
<dbReference type="EMBL" id="OBEB01000009">
    <property type="protein sequence ID" value="SNY59398.1"/>
    <property type="molecule type" value="Genomic_DNA"/>
</dbReference>
<gene>
    <name evidence="2" type="ORF">SAMN06297280_3595</name>
</gene>
<accession>A0A285JGJ6</accession>
<evidence type="ECO:0008006" key="4">
    <source>
        <dbReference type="Google" id="ProtNLM"/>
    </source>
</evidence>
<dbReference type="Proteomes" id="UP000219353">
    <property type="component" value="Unassembled WGS sequence"/>
</dbReference>
<dbReference type="AlphaFoldDB" id="A0A285JGJ6"/>
<evidence type="ECO:0000313" key="3">
    <source>
        <dbReference type="Proteomes" id="UP000219353"/>
    </source>
</evidence>
<keyword evidence="3" id="KW-1185">Reference proteome</keyword>
<sequence length="101" mass="10869">MEIQSAFNAGLQGFQRASAGVTEATVNINRQTSTNREPDTAAETDVRQAEAPEQNRPTQSQAPSVEQSLVQLTNETRTAEANVRSIQAADEALGTIIDVRV</sequence>
<organism evidence="2 3">
    <name type="scientific">Arsukibacterium tuosuense</name>
    <dbReference type="NCBI Taxonomy" id="1323745"/>
    <lineage>
        <taxon>Bacteria</taxon>
        <taxon>Pseudomonadati</taxon>
        <taxon>Pseudomonadota</taxon>
        <taxon>Gammaproteobacteria</taxon>
        <taxon>Chromatiales</taxon>
        <taxon>Chromatiaceae</taxon>
        <taxon>Arsukibacterium</taxon>
    </lineage>
</organism>
<feature type="compositionally biased region" description="Polar residues" evidence="1">
    <location>
        <begin position="55"/>
        <end position="66"/>
    </location>
</feature>
<dbReference type="OrthoDB" id="5588953at2"/>
<feature type="compositionally biased region" description="Basic and acidic residues" evidence="1">
    <location>
        <begin position="36"/>
        <end position="50"/>
    </location>
</feature>